<evidence type="ECO:0000313" key="2">
    <source>
        <dbReference type="EMBL" id="KAJ8335981.1"/>
    </source>
</evidence>
<feature type="region of interest" description="Disordered" evidence="1">
    <location>
        <begin position="48"/>
        <end position="74"/>
    </location>
</feature>
<keyword evidence="3" id="KW-1185">Reference proteome</keyword>
<comment type="caution">
    <text evidence="2">The sequence shown here is derived from an EMBL/GenBank/DDBJ whole genome shotgun (WGS) entry which is preliminary data.</text>
</comment>
<gene>
    <name evidence="2" type="ORF">SKAU_G00393240</name>
</gene>
<accession>A0A9Q1EBZ6</accession>
<reference evidence="2" key="1">
    <citation type="journal article" date="2023" name="Science">
        <title>Genome structures resolve the early diversification of teleost fishes.</title>
        <authorList>
            <person name="Parey E."/>
            <person name="Louis A."/>
            <person name="Montfort J."/>
            <person name="Bouchez O."/>
            <person name="Roques C."/>
            <person name="Iampietro C."/>
            <person name="Lluch J."/>
            <person name="Castinel A."/>
            <person name="Donnadieu C."/>
            <person name="Desvignes T."/>
            <person name="Floi Bucao C."/>
            <person name="Jouanno E."/>
            <person name="Wen M."/>
            <person name="Mejri S."/>
            <person name="Dirks R."/>
            <person name="Jansen H."/>
            <person name="Henkel C."/>
            <person name="Chen W.J."/>
            <person name="Zahm M."/>
            <person name="Cabau C."/>
            <person name="Klopp C."/>
            <person name="Thompson A.W."/>
            <person name="Robinson-Rechavi M."/>
            <person name="Braasch I."/>
            <person name="Lecointre G."/>
            <person name="Bobe J."/>
            <person name="Postlethwait J.H."/>
            <person name="Berthelot C."/>
            <person name="Roest Crollius H."/>
            <person name="Guiguen Y."/>
        </authorList>
    </citation>
    <scope>NUCLEOTIDE SEQUENCE</scope>
    <source>
        <strain evidence="2">WJC10195</strain>
    </source>
</reference>
<dbReference type="EMBL" id="JAINUF010000020">
    <property type="protein sequence ID" value="KAJ8335981.1"/>
    <property type="molecule type" value="Genomic_DNA"/>
</dbReference>
<dbReference type="Proteomes" id="UP001152622">
    <property type="component" value="Chromosome 20"/>
</dbReference>
<dbReference type="AlphaFoldDB" id="A0A9Q1EBZ6"/>
<name>A0A9Q1EBZ6_SYNKA</name>
<sequence length="74" mass="8373">MRGHQQVTSLSLTHLRWTVHMTTVFHKCAGAVYFGREEAVVVEGSFGSEIPEDPVHENARKPTTVGRLGRRERK</sequence>
<protein>
    <submittedName>
        <fullName evidence="2">Uncharacterized protein</fullName>
    </submittedName>
</protein>
<evidence type="ECO:0000313" key="3">
    <source>
        <dbReference type="Proteomes" id="UP001152622"/>
    </source>
</evidence>
<organism evidence="2 3">
    <name type="scientific">Synaphobranchus kaupii</name>
    <name type="common">Kaup's arrowtooth eel</name>
    <dbReference type="NCBI Taxonomy" id="118154"/>
    <lineage>
        <taxon>Eukaryota</taxon>
        <taxon>Metazoa</taxon>
        <taxon>Chordata</taxon>
        <taxon>Craniata</taxon>
        <taxon>Vertebrata</taxon>
        <taxon>Euteleostomi</taxon>
        <taxon>Actinopterygii</taxon>
        <taxon>Neopterygii</taxon>
        <taxon>Teleostei</taxon>
        <taxon>Anguilliformes</taxon>
        <taxon>Synaphobranchidae</taxon>
        <taxon>Synaphobranchus</taxon>
    </lineage>
</organism>
<proteinExistence type="predicted"/>
<evidence type="ECO:0000256" key="1">
    <source>
        <dbReference type="SAM" id="MobiDB-lite"/>
    </source>
</evidence>